<dbReference type="Proteomes" id="UP000036681">
    <property type="component" value="Unplaced"/>
</dbReference>
<evidence type="ECO:0000256" key="3">
    <source>
        <dbReference type="ARBA" id="ARBA00022679"/>
    </source>
</evidence>
<dbReference type="WBParaSite" id="ALUE_0001684301-mRNA-1">
    <property type="protein sequence ID" value="ALUE_0001684301-mRNA-1"/>
    <property type="gene ID" value="ALUE_0001684301"/>
</dbReference>
<protein>
    <submittedName>
        <fullName evidence="7">PINIT domain-containing protein</fullName>
    </submittedName>
</protein>
<dbReference type="GO" id="GO:0003712">
    <property type="term" value="F:transcription coregulator activity"/>
    <property type="evidence" value="ECO:0007669"/>
    <property type="project" value="TreeGrafter"/>
</dbReference>
<reference evidence="7" key="1">
    <citation type="submission" date="2017-02" db="UniProtKB">
        <authorList>
            <consortium name="WormBaseParasite"/>
        </authorList>
    </citation>
    <scope>IDENTIFICATION</scope>
</reference>
<evidence type="ECO:0000256" key="4">
    <source>
        <dbReference type="ARBA" id="ARBA00022786"/>
    </source>
</evidence>
<proteinExistence type="inferred from homology"/>
<evidence type="ECO:0000256" key="1">
    <source>
        <dbReference type="ARBA" id="ARBA00004718"/>
    </source>
</evidence>
<dbReference type="Gene3D" id="2.60.120.780">
    <property type="entry name" value="PINIT domain"/>
    <property type="match status" value="1"/>
</dbReference>
<dbReference type="UniPathway" id="UPA00886"/>
<dbReference type="PROSITE" id="PS51466">
    <property type="entry name" value="PINIT"/>
    <property type="match status" value="1"/>
</dbReference>
<dbReference type="GO" id="GO:0006357">
    <property type="term" value="P:regulation of transcription by RNA polymerase II"/>
    <property type="evidence" value="ECO:0007669"/>
    <property type="project" value="TreeGrafter"/>
</dbReference>
<dbReference type="InterPro" id="IPR023321">
    <property type="entry name" value="PINIT"/>
</dbReference>
<dbReference type="PANTHER" id="PTHR10782">
    <property type="entry name" value="ZINC FINGER MIZ DOMAIN-CONTAINING PROTEIN"/>
    <property type="match status" value="1"/>
</dbReference>
<keyword evidence="6" id="KW-1185">Reference proteome</keyword>
<dbReference type="GO" id="GO:0000785">
    <property type="term" value="C:chromatin"/>
    <property type="evidence" value="ECO:0007669"/>
    <property type="project" value="TreeGrafter"/>
</dbReference>
<comment type="similarity">
    <text evidence="2">Belongs to the PIAS family.</text>
</comment>
<keyword evidence="4" id="KW-0833">Ubl conjugation pathway</keyword>
<dbReference type="InterPro" id="IPR038654">
    <property type="entry name" value="PINIT_sf"/>
</dbReference>
<sequence length="243" mass="27790">MPLTGSRRTLRIVDLPFYDREKVLLELSELPASSSMCKLPAGSSPTLTPSMVEFNFVVTPDVMRSIAYSNEQVVLPRIEVQMRFFLLDDTREQADDFPPSCEVRIDNRKVALPNVIPTKDPNVEAKRPSCPVDITPFVQQPSRLDNVHSVHIQWAADMRAWAVGIFVVKRVTSEILMKRLLANVRARRDMIVTKMAIRTQLRDRGDSSLHLERVEFMLLCPVSFSYYYYQFFVDGSAGLMFSL</sequence>
<organism evidence="6 7">
    <name type="scientific">Ascaris lumbricoides</name>
    <name type="common">Giant roundworm</name>
    <dbReference type="NCBI Taxonomy" id="6252"/>
    <lineage>
        <taxon>Eukaryota</taxon>
        <taxon>Metazoa</taxon>
        <taxon>Ecdysozoa</taxon>
        <taxon>Nematoda</taxon>
        <taxon>Chromadorea</taxon>
        <taxon>Rhabditida</taxon>
        <taxon>Spirurina</taxon>
        <taxon>Ascaridomorpha</taxon>
        <taxon>Ascaridoidea</taxon>
        <taxon>Ascarididae</taxon>
        <taxon>Ascaris</taxon>
    </lineage>
</organism>
<evidence type="ECO:0000313" key="6">
    <source>
        <dbReference type="Proteomes" id="UP000036681"/>
    </source>
</evidence>
<dbReference type="AlphaFoldDB" id="A0A0M3IF81"/>
<keyword evidence="3" id="KW-0808">Transferase</keyword>
<feature type="domain" description="PINIT" evidence="5">
    <location>
        <begin position="1"/>
        <end position="171"/>
    </location>
</feature>
<evidence type="ECO:0000256" key="2">
    <source>
        <dbReference type="ARBA" id="ARBA00005383"/>
    </source>
</evidence>
<dbReference type="GO" id="GO:0016925">
    <property type="term" value="P:protein sumoylation"/>
    <property type="evidence" value="ECO:0007669"/>
    <property type="project" value="UniProtKB-UniPathway"/>
</dbReference>
<dbReference type="GO" id="GO:0061665">
    <property type="term" value="F:SUMO ligase activity"/>
    <property type="evidence" value="ECO:0007669"/>
    <property type="project" value="TreeGrafter"/>
</dbReference>
<name>A0A0M3IF81_ASCLU</name>
<dbReference type="PANTHER" id="PTHR10782:SF94">
    <property type="entry name" value="SUPPRESSOR OF VARIEGATION 2-10, ISOFORM I"/>
    <property type="match status" value="1"/>
</dbReference>
<dbReference type="Pfam" id="PF14324">
    <property type="entry name" value="PINIT"/>
    <property type="match status" value="1"/>
</dbReference>
<evidence type="ECO:0000259" key="5">
    <source>
        <dbReference type="PROSITE" id="PS51466"/>
    </source>
</evidence>
<comment type="pathway">
    <text evidence="1">Protein modification; protein sumoylation.</text>
</comment>
<accession>A0A0M3IF81</accession>
<evidence type="ECO:0000313" key="7">
    <source>
        <dbReference type="WBParaSite" id="ALUE_0001684301-mRNA-1"/>
    </source>
</evidence>